<protein>
    <submittedName>
        <fullName evidence="2">Uncharacterized protein</fullName>
    </submittedName>
</protein>
<gene>
    <name evidence="2" type="ORF">GCM10017774_86930</name>
</gene>
<comment type="caution">
    <text evidence="2">The sequence shown here is derived from an EMBL/GenBank/DDBJ whole genome shotgun (WGS) entry which is preliminary data.</text>
</comment>
<evidence type="ECO:0000313" key="3">
    <source>
        <dbReference type="Proteomes" id="UP000605568"/>
    </source>
</evidence>
<organism evidence="2 3">
    <name type="scientific">Lentzea cavernae</name>
    <dbReference type="NCBI Taxonomy" id="2020703"/>
    <lineage>
        <taxon>Bacteria</taxon>
        <taxon>Bacillati</taxon>
        <taxon>Actinomycetota</taxon>
        <taxon>Actinomycetes</taxon>
        <taxon>Pseudonocardiales</taxon>
        <taxon>Pseudonocardiaceae</taxon>
        <taxon>Lentzea</taxon>
    </lineage>
</organism>
<dbReference type="Proteomes" id="UP000605568">
    <property type="component" value="Unassembled WGS sequence"/>
</dbReference>
<proteinExistence type="predicted"/>
<evidence type="ECO:0000313" key="2">
    <source>
        <dbReference type="EMBL" id="GHH61254.1"/>
    </source>
</evidence>
<sequence length="136" mass="14662">MAFVALVQQDRADAFELLVVLEPAHEKTAGHDLDAGVPAGLAVAPDRVADGVADRFAQQARHPRGGGAGGDPAGFGDDDPAFERERDQRRLAGARRRHQDGCPVFLELLQELRENGLHREIGQVHAVECVRVAAWG</sequence>
<keyword evidence="3" id="KW-1185">Reference proteome</keyword>
<name>A0ABQ3MT14_9PSEU</name>
<feature type="region of interest" description="Disordered" evidence="1">
    <location>
        <begin position="56"/>
        <end position="96"/>
    </location>
</feature>
<dbReference type="EMBL" id="BNAR01000025">
    <property type="protein sequence ID" value="GHH61254.1"/>
    <property type="molecule type" value="Genomic_DNA"/>
</dbReference>
<reference evidence="3" key="1">
    <citation type="journal article" date="2019" name="Int. J. Syst. Evol. Microbiol.">
        <title>The Global Catalogue of Microorganisms (GCM) 10K type strain sequencing project: providing services to taxonomists for standard genome sequencing and annotation.</title>
        <authorList>
            <consortium name="The Broad Institute Genomics Platform"/>
            <consortium name="The Broad Institute Genome Sequencing Center for Infectious Disease"/>
            <person name="Wu L."/>
            <person name="Ma J."/>
        </authorList>
    </citation>
    <scope>NUCLEOTIDE SEQUENCE [LARGE SCALE GENOMIC DNA]</scope>
    <source>
        <strain evidence="3">CGMCC 4.7367</strain>
    </source>
</reference>
<evidence type="ECO:0000256" key="1">
    <source>
        <dbReference type="SAM" id="MobiDB-lite"/>
    </source>
</evidence>
<accession>A0ABQ3MT14</accession>
<feature type="compositionally biased region" description="Basic and acidic residues" evidence="1">
    <location>
        <begin position="81"/>
        <end position="90"/>
    </location>
</feature>